<evidence type="ECO:0000313" key="2">
    <source>
        <dbReference type="Proteomes" id="UP000652761"/>
    </source>
</evidence>
<accession>A0A843XFK5</accession>
<reference evidence="1" key="1">
    <citation type="submission" date="2017-07" db="EMBL/GenBank/DDBJ databases">
        <title>Taro Niue Genome Assembly and Annotation.</title>
        <authorList>
            <person name="Atibalentja N."/>
            <person name="Keating K."/>
            <person name="Fields C.J."/>
        </authorList>
    </citation>
    <scope>NUCLEOTIDE SEQUENCE</scope>
    <source>
        <strain evidence="1">Niue_2</strain>
        <tissue evidence="1">Leaf</tissue>
    </source>
</reference>
<dbReference type="EMBL" id="NMUH01007856">
    <property type="protein sequence ID" value="MQM17937.1"/>
    <property type="molecule type" value="Genomic_DNA"/>
</dbReference>
<name>A0A843XFK5_COLES</name>
<organism evidence="1 2">
    <name type="scientific">Colocasia esculenta</name>
    <name type="common">Wild taro</name>
    <name type="synonym">Arum esculentum</name>
    <dbReference type="NCBI Taxonomy" id="4460"/>
    <lineage>
        <taxon>Eukaryota</taxon>
        <taxon>Viridiplantae</taxon>
        <taxon>Streptophyta</taxon>
        <taxon>Embryophyta</taxon>
        <taxon>Tracheophyta</taxon>
        <taxon>Spermatophyta</taxon>
        <taxon>Magnoliopsida</taxon>
        <taxon>Liliopsida</taxon>
        <taxon>Araceae</taxon>
        <taxon>Aroideae</taxon>
        <taxon>Colocasieae</taxon>
        <taxon>Colocasia</taxon>
    </lineage>
</organism>
<sequence>MYVLHGDSMDIIPYTYCMYICMFSAYFRVLAEGHLGVKPRPFRWCQRPDMDANTNPGVQRYGRQSLWPACAAELQASETRRIVPVVPLLCREDLVKGSFVPLASTPWTPTLIPASSDVDANFSDLHALQSPEFRKQAIATIGELSPTFVKSINKTPRTIMVLRIHLGECTFPQRGRMFPLHQREPGPRKYIKNGKPQTSLNHRTLDGRPSYPVATPLTIRVIPEKAAQVLSI</sequence>
<dbReference type="AlphaFoldDB" id="A0A843XFK5"/>
<gene>
    <name evidence="1" type="ORF">Taro_050920</name>
</gene>
<proteinExistence type="predicted"/>
<keyword evidence="2" id="KW-1185">Reference proteome</keyword>
<evidence type="ECO:0000313" key="1">
    <source>
        <dbReference type="EMBL" id="MQM17937.1"/>
    </source>
</evidence>
<comment type="caution">
    <text evidence="1">The sequence shown here is derived from an EMBL/GenBank/DDBJ whole genome shotgun (WGS) entry which is preliminary data.</text>
</comment>
<protein>
    <submittedName>
        <fullName evidence="1">Uncharacterized protein</fullName>
    </submittedName>
</protein>
<dbReference type="Proteomes" id="UP000652761">
    <property type="component" value="Unassembled WGS sequence"/>
</dbReference>